<proteinExistence type="predicted"/>
<evidence type="ECO:0000313" key="2">
    <source>
        <dbReference type="EMBL" id="KAF4737002.1"/>
    </source>
</evidence>
<reference evidence="2 3" key="1">
    <citation type="submission" date="2020-04" db="EMBL/GenBank/DDBJ databases">
        <title>Perkinsus olseni comparative genomics.</title>
        <authorList>
            <person name="Bogema D.R."/>
        </authorList>
    </citation>
    <scope>NUCLEOTIDE SEQUENCE [LARGE SCALE GENOMIC DNA]</scope>
    <source>
        <strain evidence="2">ATCC PRA-205</strain>
    </source>
</reference>
<evidence type="ECO:0000313" key="3">
    <source>
        <dbReference type="Proteomes" id="UP000574390"/>
    </source>
</evidence>
<name>A0A7J6SWP6_PEROL</name>
<accession>A0A7J6SWP6</accession>
<dbReference type="AlphaFoldDB" id="A0A7J6SWP6"/>
<sequence>VVGKLLIQEGQPPRAVHEAVIAFSQKHRLRTSETIELHKVLKHKLDTKDYDDIPTQRGTTPETPTATPCADSPTPPPANTSVNSSCKPPSSSPRPSRAHSPLAPAEQPSKDAAAQENAAPASNDCELSFGTRLATWMRRRPNRTQEAALASRDTSSGLTSWV</sequence>
<dbReference type="EMBL" id="JABANM010011842">
    <property type="protein sequence ID" value="KAF4737002.1"/>
    <property type="molecule type" value="Genomic_DNA"/>
</dbReference>
<organism evidence="2 3">
    <name type="scientific">Perkinsus olseni</name>
    <name type="common">Perkinsus atlanticus</name>
    <dbReference type="NCBI Taxonomy" id="32597"/>
    <lineage>
        <taxon>Eukaryota</taxon>
        <taxon>Sar</taxon>
        <taxon>Alveolata</taxon>
        <taxon>Perkinsozoa</taxon>
        <taxon>Perkinsea</taxon>
        <taxon>Perkinsida</taxon>
        <taxon>Perkinsidae</taxon>
        <taxon>Perkinsus</taxon>
    </lineage>
</organism>
<gene>
    <name evidence="2" type="ORF">FOZ62_008760</name>
</gene>
<protein>
    <submittedName>
        <fullName evidence="2">Uncharacterized protein</fullName>
    </submittedName>
</protein>
<comment type="caution">
    <text evidence="2">The sequence shown here is derived from an EMBL/GenBank/DDBJ whole genome shotgun (WGS) entry which is preliminary data.</text>
</comment>
<feature type="non-terminal residue" evidence="2">
    <location>
        <position position="1"/>
    </location>
</feature>
<dbReference type="Proteomes" id="UP000574390">
    <property type="component" value="Unassembled WGS sequence"/>
</dbReference>
<feature type="compositionally biased region" description="Low complexity" evidence="1">
    <location>
        <begin position="55"/>
        <end position="68"/>
    </location>
</feature>
<feature type="region of interest" description="Disordered" evidence="1">
    <location>
        <begin position="48"/>
        <end position="162"/>
    </location>
</feature>
<evidence type="ECO:0000256" key="1">
    <source>
        <dbReference type="SAM" id="MobiDB-lite"/>
    </source>
</evidence>
<feature type="compositionally biased region" description="Polar residues" evidence="1">
    <location>
        <begin position="152"/>
        <end position="162"/>
    </location>
</feature>
<feature type="compositionally biased region" description="Low complexity" evidence="1">
    <location>
        <begin position="81"/>
        <end position="105"/>
    </location>
</feature>
<feature type="compositionally biased region" description="Low complexity" evidence="1">
    <location>
        <begin position="112"/>
        <end position="121"/>
    </location>
</feature>